<proteinExistence type="predicted"/>
<sequence length="244" mass="27046">MTIKLGLMGFGNIGRKLYSESLKNNNIEISAISDIGDPEILEYLLKTEFENTRDVSLDSNYLISTNYRSRILSAFTPGEMTWDLFDVDFVVDATGKFDSPEHMDSHLNAGAKRVIISTLPSESIDRLVVFGINQDSINLEDRKISAGSSTLNALAHLLNSLLPFGIESINMTTIHSYTSDQSLQDTVGVDFRCSRSASENIIPNNSEAEKWIIKLFPELTDKINCNALNVPVQKGSMLDLSIAF</sequence>
<keyword evidence="1" id="KW-0560">Oxidoreductase</keyword>
<protein>
    <recommendedName>
        <fullName evidence="2">Glyceraldehyde 3-phosphate dehydrogenase NAD(P) binding domain-containing protein</fullName>
    </recommendedName>
</protein>
<organism evidence="3">
    <name type="scientific">marine metagenome</name>
    <dbReference type="NCBI Taxonomy" id="408172"/>
    <lineage>
        <taxon>unclassified sequences</taxon>
        <taxon>metagenomes</taxon>
        <taxon>ecological metagenomes</taxon>
    </lineage>
</organism>
<dbReference type="Pfam" id="PF02800">
    <property type="entry name" value="Gp_dh_C"/>
    <property type="match status" value="1"/>
</dbReference>
<dbReference type="InterPro" id="IPR036291">
    <property type="entry name" value="NAD(P)-bd_dom_sf"/>
</dbReference>
<evidence type="ECO:0000313" key="3">
    <source>
        <dbReference type="EMBL" id="SVA90512.1"/>
    </source>
</evidence>
<reference evidence="3" key="1">
    <citation type="submission" date="2018-05" db="EMBL/GenBank/DDBJ databases">
        <authorList>
            <person name="Lanie J.A."/>
            <person name="Ng W.-L."/>
            <person name="Kazmierczak K.M."/>
            <person name="Andrzejewski T.M."/>
            <person name="Davidsen T.M."/>
            <person name="Wayne K.J."/>
            <person name="Tettelin H."/>
            <person name="Glass J.I."/>
            <person name="Rusch D."/>
            <person name="Podicherti R."/>
            <person name="Tsui H.-C.T."/>
            <person name="Winkler M.E."/>
        </authorList>
    </citation>
    <scope>NUCLEOTIDE SEQUENCE</scope>
</reference>
<dbReference type="SMART" id="SM00846">
    <property type="entry name" value="Gp_dh_N"/>
    <property type="match status" value="1"/>
</dbReference>
<dbReference type="InterPro" id="IPR020828">
    <property type="entry name" value="GlycerAld_3-P_DH_NAD(P)-bd"/>
</dbReference>
<dbReference type="Pfam" id="PF00044">
    <property type="entry name" value="Gp_dh_N"/>
    <property type="match status" value="1"/>
</dbReference>
<evidence type="ECO:0000256" key="1">
    <source>
        <dbReference type="ARBA" id="ARBA00023002"/>
    </source>
</evidence>
<name>A0A381ZNS9_9ZZZZ</name>
<dbReference type="SUPFAM" id="SSF51735">
    <property type="entry name" value="NAD(P)-binding Rossmann-fold domains"/>
    <property type="match status" value="1"/>
</dbReference>
<dbReference type="InterPro" id="IPR020831">
    <property type="entry name" value="GlycerAld/Erythrose_P_DH"/>
</dbReference>
<dbReference type="AlphaFoldDB" id="A0A381ZNS9"/>
<dbReference type="InterPro" id="IPR020829">
    <property type="entry name" value="GlycerAld_3-P_DH_cat"/>
</dbReference>
<dbReference type="Gene3D" id="3.40.50.720">
    <property type="entry name" value="NAD(P)-binding Rossmann-like Domain"/>
    <property type="match status" value="1"/>
</dbReference>
<gene>
    <name evidence="3" type="ORF">METZ01_LOCUS143366</name>
</gene>
<dbReference type="Gene3D" id="3.30.360.10">
    <property type="entry name" value="Dihydrodipicolinate Reductase, domain 2"/>
    <property type="match status" value="1"/>
</dbReference>
<dbReference type="PRINTS" id="PR00078">
    <property type="entry name" value="G3PDHDRGNASE"/>
</dbReference>
<accession>A0A381ZNS9</accession>
<evidence type="ECO:0000259" key="2">
    <source>
        <dbReference type="SMART" id="SM00846"/>
    </source>
</evidence>
<dbReference type="SUPFAM" id="SSF55347">
    <property type="entry name" value="Glyceraldehyde-3-phosphate dehydrogenase-like, C-terminal domain"/>
    <property type="match status" value="1"/>
</dbReference>
<feature type="domain" description="Glyceraldehyde 3-phosphate dehydrogenase NAD(P) binding" evidence="2">
    <location>
        <begin position="3"/>
        <end position="149"/>
    </location>
</feature>
<feature type="non-terminal residue" evidence="3">
    <location>
        <position position="244"/>
    </location>
</feature>
<dbReference type="GO" id="GO:0016620">
    <property type="term" value="F:oxidoreductase activity, acting on the aldehyde or oxo group of donors, NAD or NADP as acceptor"/>
    <property type="evidence" value="ECO:0007669"/>
    <property type="project" value="InterPro"/>
</dbReference>
<dbReference type="EMBL" id="UINC01021927">
    <property type="protein sequence ID" value="SVA90512.1"/>
    <property type="molecule type" value="Genomic_DNA"/>
</dbReference>
<dbReference type="GO" id="GO:0051287">
    <property type="term" value="F:NAD binding"/>
    <property type="evidence" value="ECO:0007669"/>
    <property type="project" value="InterPro"/>
</dbReference>
<dbReference type="PANTHER" id="PTHR43148">
    <property type="entry name" value="GLYCERALDEHYDE-3-PHOSPHATE DEHYDROGENASE 2"/>
    <property type="match status" value="1"/>
</dbReference>